<gene>
    <name evidence="2" type="ORF">SPSK_05382</name>
</gene>
<feature type="compositionally biased region" description="Polar residues" evidence="1">
    <location>
        <begin position="151"/>
        <end position="164"/>
    </location>
</feature>
<dbReference type="Proteomes" id="UP000033710">
    <property type="component" value="Unassembled WGS sequence"/>
</dbReference>
<feature type="region of interest" description="Disordered" evidence="1">
    <location>
        <begin position="1"/>
        <end position="164"/>
    </location>
</feature>
<name>A0A0F2LZ13_SPOSC</name>
<feature type="compositionally biased region" description="Basic and acidic residues" evidence="1">
    <location>
        <begin position="86"/>
        <end position="104"/>
    </location>
</feature>
<evidence type="ECO:0000313" key="3">
    <source>
        <dbReference type="Proteomes" id="UP000033710"/>
    </source>
</evidence>
<dbReference type="VEuPathDB" id="FungiDB:SPSK_05382"/>
<proteinExistence type="predicted"/>
<evidence type="ECO:0000256" key="1">
    <source>
        <dbReference type="SAM" id="MobiDB-lite"/>
    </source>
</evidence>
<evidence type="ECO:0000313" key="2">
    <source>
        <dbReference type="EMBL" id="KJR81131.1"/>
    </source>
</evidence>
<dbReference type="RefSeq" id="XP_016583807.1">
    <property type="nucleotide sequence ID" value="XM_016732130.1"/>
</dbReference>
<reference evidence="2 3" key="1">
    <citation type="journal article" date="2014" name="BMC Genomics">
        <title>Comparative genomics of the major fungal agents of human and animal Sporotrichosis: Sporothrix schenckii and Sporothrix brasiliensis.</title>
        <authorList>
            <person name="Teixeira M.M."/>
            <person name="de Almeida L.G."/>
            <person name="Kubitschek-Barreira P."/>
            <person name="Alves F.L."/>
            <person name="Kioshima E.S."/>
            <person name="Abadio A.K."/>
            <person name="Fernandes L."/>
            <person name="Derengowski L.S."/>
            <person name="Ferreira K.S."/>
            <person name="Souza R.C."/>
            <person name="Ruiz J.C."/>
            <person name="de Andrade N.C."/>
            <person name="Paes H.C."/>
            <person name="Nicola A.M."/>
            <person name="Albuquerque P."/>
            <person name="Gerber A.L."/>
            <person name="Martins V.P."/>
            <person name="Peconick L.D."/>
            <person name="Neto A.V."/>
            <person name="Chaucanez C.B."/>
            <person name="Silva P.A."/>
            <person name="Cunha O.L."/>
            <person name="de Oliveira F.F."/>
            <person name="dos Santos T.C."/>
            <person name="Barros A.L."/>
            <person name="Soares M.A."/>
            <person name="de Oliveira L.M."/>
            <person name="Marini M.M."/>
            <person name="Villalobos-Duno H."/>
            <person name="Cunha M.M."/>
            <person name="de Hoog S."/>
            <person name="da Silveira J.F."/>
            <person name="Henrissat B."/>
            <person name="Nino-Vega G.A."/>
            <person name="Cisalpino P.S."/>
            <person name="Mora-Montes H.M."/>
            <person name="Almeida S.R."/>
            <person name="Stajich J.E."/>
            <person name="Lopes-Bezerra L.M."/>
            <person name="Vasconcelos A.T."/>
            <person name="Felipe M.S."/>
        </authorList>
    </citation>
    <scope>NUCLEOTIDE SEQUENCE [LARGE SCALE GENOMIC DNA]</scope>
    <source>
        <strain evidence="2 3">1099-18</strain>
    </source>
</reference>
<dbReference type="EMBL" id="AXCR01000012">
    <property type="protein sequence ID" value="KJR81131.1"/>
    <property type="molecule type" value="Genomic_DNA"/>
</dbReference>
<protein>
    <submittedName>
        <fullName evidence="2">Uncharacterized protein</fullName>
    </submittedName>
</protein>
<dbReference type="KEGG" id="ssck:SPSK_05382"/>
<feature type="compositionally biased region" description="Basic and acidic residues" evidence="1">
    <location>
        <begin position="114"/>
        <end position="124"/>
    </location>
</feature>
<dbReference type="GeneID" id="27667407"/>
<accession>A0A0F2LZ13</accession>
<organism evidence="2 3">
    <name type="scientific">Sporothrix schenckii 1099-18</name>
    <dbReference type="NCBI Taxonomy" id="1397361"/>
    <lineage>
        <taxon>Eukaryota</taxon>
        <taxon>Fungi</taxon>
        <taxon>Dikarya</taxon>
        <taxon>Ascomycota</taxon>
        <taxon>Pezizomycotina</taxon>
        <taxon>Sordariomycetes</taxon>
        <taxon>Sordariomycetidae</taxon>
        <taxon>Ophiostomatales</taxon>
        <taxon>Ophiostomataceae</taxon>
        <taxon>Sporothrix</taxon>
    </lineage>
</organism>
<dbReference type="AlphaFoldDB" id="A0A0F2LZ13"/>
<sequence>MPNNYDSDGAHSTPVPTALNNVRRPAQSLHTKWIADERLAEDTTNKGTGQQEREDGEGRQGLFPETAYMPELLADQEQWRRRRKDAKQNEGELRKANKAKDSAKKSWSPTGGESSEKSRAEHNSKQASQESSESDNEQASKHQVQAPRNEPGSTRTLGDQPSSQCLAAKVAHKKEATKEGKGDKKVLTLSAHGIDCRSKCGWPAESIVLVV</sequence>
<comment type="caution">
    <text evidence="2">The sequence shown here is derived from an EMBL/GenBank/DDBJ whole genome shotgun (WGS) entry which is preliminary data.</text>
</comment>
<feature type="compositionally biased region" description="Basic and acidic residues" evidence="1">
    <location>
        <begin position="33"/>
        <end position="44"/>
    </location>
</feature>
<reference evidence="2 3" key="2">
    <citation type="journal article" date="2015" name="Eukaryot. Cell">
        <title>Asexual propagation of a virulent clone complex in a human and feline outbreak of sporotrichosis.</title>
        <authorList>
            <person name="Teixeira Mde M."/>
            <person name="Rodrigues A.M."/>
            <person name="Tsui C.K."/>
            <person name="de Almeida L.G."/>
            <person name="Van Diepeningen A.D."/>
            <person name="van den Ende B.G."/>
            <person name="Fernandes G.F."/>
            <person name="Kano R."/>
            <person name="Hamelin R.C."/>
            <person name="Lopes-Bezerra L.M."/>
            <person name="Vasconcelos A.T."/>
            <person name="de Hoog S."/>
            <person name="de Camargo Z.P."/>
            <person name="Felipe M.S."/>
        </authorList>
    </citation>
    <scope>NUCLEOTIDE SEQUENCE [LARGE SCALE GENOMIC DNA]</scope>
    <source>
        <strain evidence="2 3">1099-18</strain>
    </source>
</reference>